<dbReference type="Proteomes" id="UP000604481">
    <property type="component" value="Unassembled WGS sequence"/>
</dbReference>
<evidence type="ECO:0000313" key="2">
    <source>
        <dbReference type="Proteomes" id="UP000604481"/>
    </source>
</evidence>
<dbReference type="AlphaFoldDB" id="A0A8J7FFK0"/>
<dbReference type="RefSeq" id="WP_194114582.1">
    <property type="nucleotide sequence ID" value="NZ_JADFUA010000001.1"/>
</dbReference>
<comment type="caution">
    <text evidence="1">The sequence shown here is derived from an EMBL/GenBank/DDBJ whole genome shotgun (WGS) entry which is preliminary data.</text>
</comment>
<protein>
    <submittedName>
        <fullName evidence="1">Uncharacterized protein</fullName>
    </submittedName>
</protein>
<organism evidence="1 2">
    <name type="scientific">Chitinilyticum piscinae</name>
    <dbReference type="NCBI Taxonomy" id="2866724"/>
    <lineage>
        <taxon>Bacteria</taxon>
        <taxon>Pseudomonadati</taxon>
        <taxon>Pseudomonadota</taxon>
        <taxon>Betaproteobacteria</taxon>
        <taxon>Neisseriales</taxon>
        <taxon>Chitinibacteraceae</taxon>
        <taxon>Chitinilyticum</taxon>
    </lineage>
</organism>
<reference evidence="1 2" key="1">
    <citation type="submission" date="2020-10" db="EMBL/GenBank/DDBJ databases">
        <title>The genome sequence of Chitinilyticum litopenaei 4Y14.</title>
        <authorList>
            <person name="Liu Y."/>
        </authorList>
    </citation>
    <scope>NUCLEOTIDE SEQUENCE [LARGE SCALE GENOMIC DNA]</scope>
    <source>
        <strain evidence="1 2">4Y14</strain>
    </source>
</reference>
<sequence>MSACQSLEQQTDALMAELATVLQAVYRHLDQRGYQFDSPEYTEWVPESRCEAMLAGLAAEFGPLPYVLQSFYRHIGSVCFCGEAPWLDEFDLPDPLQWFPLSYLHDDCLAEYHDDPEYREFHEQRLAAYIAADLYHKEDISGGAPYTLYLPQQGANPVIELTPYGEQISMLDYLALALEYYLFPGCESPDDAAIYLQDAALRAQCRQLGQHCRALAMRYAEQANQPQPG</sequence>
<evidence type="ECO:0000313" key="1">
    <source>
        <dbReference type="EMBL" id="MBE9608080.1"/>
    </source>
</evidence>
<name>A0A8J7FFK0_9NEIS</name>
<gene>
    <name evidence="1" type="ORF">INR99_01850</name>
</gene>
<accession>A0A8J7FFK0</accession>
<keyword evidence="2" id="KW-1185">Reference proteome</keyword>
<dbReference type="EMBL" id="JADFUA010000001">
    <property type="protein sequence ID" value="MBE9608080.1"/>
    <property type="molecule type" value="Genomic_DNA"/>
</dbReference>
<proteinExistence type="predicted"/>